<proteinExistence type="predicted"/>
<feature type="region of interest" description="Disordered" evidence="1">
    <location>
        <begin position="1"/>
        <end position="51"/>
    </location>
</feature>
<feature type="compositionally biased region" description="Acidic residues" evidence="1">
    <location>
        <begin position="268"/>
        <end position="281"/>
    </location>
</feature>
<feature type="compositionally biased region" description="Polar residues" evidence="1">
    <location>
        <begin position="12"/>
        <end position="40"/>
    </location>
</feature>
<accession>A0A2S4PYB8</accession>
<feature type="compositionally biased region" description="Polar residues" evidence="1">
    <location>
        <begin position="287"/>
        <end position="300"/>
    </location>
</feature>
<reference evidence="2 3" key="1">
    <citation type="submission" date="2017-10" db="EMBL/GenBank/DDBJ databases">
        <title>Development of genomic resources for the powdery mildew, Erysiphe pulchra.</title>
        <authorList>
            <person name="Wadl P.A."/>
            <person name="Mack B.M."/>
            <person name="Moore G."/>
            <person name="Beltz S.B."/>
        </authorList>
    </citation>
    <scope>NUCLEOTIDE SEQUENCE [LARGE SCALE GENOMIC DNA]</scope>
    <source>
        <strain evidence="2">Cflorida</strain>
    </source>
</reference>
<evidence type="ECO:0000313" key="3">
    <source>
        <dbReference type="Proteomes" id="UP000237438"/>
    </source>
</evidence>
<protein>
    <submittedName>
        <fullName evidence="2">Uncharacterized protein</fullName>
    </submittedName>
</protein>
<gene>
    <name evidence="2" type="ORF">EPUL_000585</name>
</gene>
<dbReference type="AlphaFoldDB" id="A0A2S4PYB8"/>
<feature type="region of interest" description="Disordered" evidence="1">
    <location>
        <begin position="263"/>
        <end position="300"/>
    </location>
</feature>
<feature type="compositionally biased region" description="Basic and acidic residues" evidence="1">
    <location>
        <begin position="1"/>
        <end position="10"/>
    </location>
</feature>
<evidence type="ECO:0000313" key="2">
    <source>
        <dbReference type="EMBL" id="POS87031.1"/>
    </source>
</evidence>
<name>A0A2S4PYB8_9PEZI</name>
<organism evidence="2 3">
    <name type="scientific">Erysiphe pulchra</name>
    <dbReference type="NCBI Taxonomy" id="225359"/>
    <lineage>
        <taxon>Eukaryota</taxon>
        <taxon>Fungi</taxon>
        <taxon>Dikarya</taxon>
        <taxon>Ascomycota</taxon>
        <taxon>Pezizomycotina</taxon>
        <taxon>Leotiomycetes</taxon>
        <taxon>Erysiphales</taxon>
        <taxon>Erysiphaceae</taxon>
        <taxon>Erysiphe</taxon>
    </lineage>
</organism>
<evidence type="ECO:0000256" key="1">
    <source>
        <dbReference type="SAM" id="MobiDB-lite"/>
    </source>
</evidence>
<dbReference type="EMBL" id="PEDP01000204">
    <property type="protein sequence ID" value="POS87031.1"/>
    <property type="molecule type" value="Genomic_DNA"/>
</dbReference>
<comment type="caution">
    <text evidence="2">The sequence shown here is derived from an EMBL/GenBank/DDBJ whole genome shotgun (WGS) entry which is preliminary data.</text>
</comment>
<keyword evidence="3" id="KW-1185">Reference proteome</keyword>
<dbReference type="OrthoDB" id="3596854at2759"/>
<sequence length="300" mass="34209">MDRGDGKEILDDNSSTDDVTHTGNSQPHNRTSNFSEPLNSESKRNSSKAIRQKKLSNIHAFSGQPPLDSNFYIELLSRVKVPLSVLEISENSRKKKPANIDGNTVENRDELLDELYLYLKEQSESNKAMMKQNSYELKPIKLGPHVTLTMGTTNGDSTPLHQFAEIKICVADIWRTDQVFVRPPTDNDHSTLILGLPWLYDVDADINIRKFQIRIRDKSKGEMHKTIKMSQFKPATHHKLSLIPLTSKHHDLLQSLPIKKRLPLESSSESESEREESESTWEENPSGKFNVTNTTLKRHL</sequence>
<dbReference type="Proteomes" id="UP000237438">
    <property type="component" value="Unassembled WGS sequence"/>
</dbReference>